<dbReference type="Gene3D" id="1.20.1250.20">
    <property type="entry name" value="MFS general substrate transporter like domains"/>
    <property type="match status" value="2"/>
</dbReference>
<dbReference type="KEGG" id="sage:EN72_06135"/>
<accession>A0A853PAJ1</accession>
<feature type="transmembrane region" description="Helical" evidence="2">
    <location>
        <begin position="197"/>
        <end position="219"/>
    </location>
</feature>
<feature type="transmembrane region" description="Helical" evidence="2">
    <location>
        <begin position="64"/>
        <end position="83"/>
    </location>
</feature>
<dbReference type="InterPro" id="IPR052714">
    <property type="entry name" value="MFS_Exporter"/>
</dbReference>
<dbReference type="PANTHER" id="PTHR23531">
    <property type="entry name" value="QUINOLENE RESISTANCE PROTEIN NORA"/>
    <property type="match status" value="1"/>
</dbReference>
<dbReference type="PANTHER" id="PTHR23531:SF1">
    <property type="entry name" value="QUINOLENE RESISTANCE PROTEIN NORA"/>
    <property type="match status" value="1"/>
</dbReference>
<dbReference type="GO" id="GO:0022857">
    <property type="term" value="F:transmembrane transporter activity"/>
    <property type="evidence" value="ECO:0007669"/>
    <property type="project" value="InterPro"/>
</dbReference>
<dbReference type="EMBL" id="MAWT01000002">
    <property type="protein sequence ID" value="OCM72678.1"/>
    <property type="molecule type" value="Genomic_DNA"/>
</dbReference>
<dbReference type="SUPFAM" id="SSF103473">
    <property type="entry name" value="MFS general substrate transporter"/>
    <property type="match status" value="1"/>
</dbReference>
<name>A0A853PAJ1_STRAG</name>
<gene>
    <name evidence="4" type="ORF">AX245_01205</name>
</gene>
<feature type="transmembrane region" description="Helical" evidence="2">
    <location>
        <begin position="89"/>
        <end position="109"/>
    </location>
</feature>
<dbReference type="Pfam" id="PF07690">
    <property type="entry name" value="MFS_1"/>
    <property type="match status" value="1"/>
</dbReference>
<comment type="caution">
    <text evidence="4">The sequence shown here is derived from an EMBL/GenBank/DDBJ whole genome shotgun (WGS) entry which is preliminary data.</text>
</comment>
<dbReference type="Pfam" id="PF22818">
    <property type="entry name" value="ApeI-like"/>
    <property type="match status" value="1"/>
</dbReference>
<dbReference type="Gene3D" id="3.10.129.10">
    <property type="entry name" value="Hotdog Thioesterase"/>
    <property type="match status" value="1"/>
</dbReference>
<keyword evidence="2" id="KW-1133">Transmembrane helix</keyword>
<feature type="transmembrane region" description="Helical" evidence="2">
    <location>
        <begin position="310"/>
        <end position="333"/>
    </location>
</feature>
<keyword evidence="2" id="KW-0472">Membrane</keyword>
<feature type="transmembrane region" description="Helical" evidence="2">
    <location>
        <begin position="121"/>
        <end position="140"/>
    </location>
</feature>
<proteinExistence type="predicted"/>
<dbReference type="InterPro" id="IPR011701">
    <property type="entry name" value="MFS"/>
</dbReference>
<dbReference type="RefSeq" id="WP_000066285.1">
    <property type="nucleotide sequence ID" value="NZ_CP007631.1"/>
</dbReference>
<reference evidence="4 5" key="1">
    <citation type="journal article" date="2016" name="Sci. Rep.">
        <title>Serotype IV Streptococcus agalactiae ST-452 has arisen from large genomic recombination events between CC23 and the hypervirulent CC17 lineages.</title>
        <authorList>
            <person name="Campisi E."/>
            <person name="Rinaudo C.D."/>
            <person name="Donati C."/>
            <person name="Barucco M."/>
            <person name="Torricelli G."/>
            <person name="Edwards M.S."/>
            <person name="Baker C.J."/>
            <person name="Margarit I."/>
            <person name="Rosini R."/>
        </authorList>
    </citation>
    <scope>NUCLEOTIDE SEQUENCE [LARGE SCALE GENOMIC DNA]</scope>
    <source>
        <strain evidence="4 5">CZ-PW-140</strain>
    </source>
</reference>
<feature type="transmembrane region" description="Helical" evidence="2">
    <location>
        <begin position="225"/>
        <end position="243"/>
    </location>
</feature>
<protein>
    <recommendedName>
        <fullName evidence="3">ApeI dehydratase-like domain-containing protein</fullName>
    </recommendedName>
</protein>
<feature type="transmembrane region" description="Helical" evidence="2">
    <location>
        <begin position="7"/>
        <end position="29"/>
    </location>
</feature>
<evidence type="ECO:0000313" key="4">
    <source>
        <dbReference type="EMBL" id="OCM72678.1"/>
    </source>
</evidence>
<feature type="transmembrane region" description="Helical" evidence="2">
    <location>
        <begin position="152"/>
        <end position="171"/>
    </location>
</feature>
<dbReference type="SUPFAM" id="SSF54637">
    <property type="entry name" value="Thioesterase/thiol ester dehydrase-isomerase"/>
    <property type="match status" value="1"/>
</dbReference>
<dbReference type="Proteomes" id="UP000093122">
    <property type="component" value="Unassembled WGS sequence"/>
</dbReference>
<keyword evidence="2" id="KW-0812">Transmembrane</keyword>
<evidence type="ECO:0000259" key="3">
    <source>
        <dbReference type="Pfam" id="PF22818"/>
    </source>
</evidence>
<feature type="transmembrane region" description="Helical" evidence="2">
    <location>
        <begin position="255"/>
        <end position="273"/>
    </location>
</feature>
<dbReference type="AlphaFoldDB" id="A0A853PAJ1"/>
<sequence length="515" mass="58511">MSNKKLFGISFLVNFTFSMLTTLLSLIVYDINQKSSDITFVKGAFICSLILVRALQFKNSFPPLTNICVGSALFTLGCFILTIQYHNFIWMILGAMLFGVAIGLVPPAILTMISDNENPDLNLGIYNSIVAISSIFSPLVGETIYKINPQSIFIGWFISSLLMTIVAFTISPKSIQVKESRNETNKQSISSVLNKEFLMMFFVLFFTSISYGSIVSYLPIYFKDIGGSIGIYYLFFWSGYIIVQVLKSVNYSRKMILMAICFCVLGQTCLILFNFTLFLYLTALFYGIGYGTLFKVFYSRIGRFKSEISRNIGFSVIGLISYLGVGFAPVFLLPLNTGTWKLLFIGSTTYSIIALFIFYIMEIFLSERKINEVETLLPQKFPFQFIDSIEKLDLKNKSIICSYSFRKENPIFKGHFPNNPIVPGVLLIESIAQSSILLMLKLNNSNNIGGDCFLSKVEDLKFTEILRPEEIFTVNTKYERSLSKFHFFSSKVYNNEDVKILEGKFIVYLNNDHDR</sequence>
<comment type="subcellular location">
    <subcellularLocation>
        <location evidence="1">Cell membrane</location>
        <topology evidence="1">Multi-pass membrane protein</topology>
    </subcellularLocation>
</comment>
<organism evidence="4 5">
    <name type="scientific">Streptococcus agalactiae</name>
    <dbReference type="NCBI Taxonomy" id="1311"/>
    <lineage>
        <taxon>Bacteria</taxon>
        <taxon>Bacillati</taxon>
        <taxon>Bacillota</taxon>
        <taxon>Bacilli</taxon>
        <taxon>Lactobacillales</taxon>
        <taxon>Streptococcaceae</taxon>
        <taxon>Streptococcus</taxon>
    </lineage>
</organism>
<evidence type="ECO:0000313" key="5">
    <source>
        <dbReference type="Proteomes" id="UP000093122"/>
    </source>
</evidence>
<feature type="transmembrane region" description="Helical" evidence="2">
    <location>
        <begin position="339"/>
        <end position="361"/>
    </location>
</feature>
<feature type="domain" description="ApeI dehydratase-like" evidence="3">
    <location>
        <begin position="395"/>
        <end position="490"/>
    </location>
</feature>
<dbReference type="InterPro" id="IPR029069">
    <property type="entry name" value="HotDog_dom_sf"/>
</dbReference>
<dbReference type="InterPro" id="IPR036259">
    <property type="entry name" value="MFS_trans_sf"/>
</dbReference>
<evidence type="ECO:0000256" key="2">
    <source>
        <dbReference type="SAM" id="Phobius"/>
    </source>
</evidence>
<dbReference type="InterPro" id="IPR054545">
    <property type="entry name" value="ApeI-like"/>
</dbReference>
<evidence type="ECO:0000256" key="1">
    <source>
        <dbReference type="ARBA" id="ARBA00004651"/>
    </source>
</evidence>
<dbReference type="GO" id="GO:0005886">
    <property type="term" value="C:plasma membrane"/>
    <property type="evidence" value="ECO:0007669"/>
    <property type="project" value="UniProtKB-SubCell"/>
</dbReference>